<evidence type="ECO:0008006" key="4">
    <source>
        <dbReference type="Google" id="ProtNLM"/>
    </source>
</evidence>
<sequence length="292" mass="30034">MKSLILLISLGLVSGAILERGTGCNANNCLRAVRASARTAFASADCSSYLLTTVTPATSTSYQTTTITNQAPAVTVTTTTKIFSIVGSTTVKKAKRDPQPITIPAPSRGAALERRQVTVVPSSIPPYASPCSSPAAYVSACSCIGVLPSVTTAPTPVTTTTVSQTVSVTSTATVTVTSTVPVCDPANNYGIIYNGGFASGSPGQSNIGYTTHVFPDITTPAGCCAKCFQQVGCFTYDLILSPGECTLFWLTAGTTTNPSNTNLCPYGVLSEYTNTGDAFGTGPCNMYVGPPL</sequence>
<reference evidence="2 3" key="1">
    <citation type="submission" date="2019-10" db="EMBL/GenBank/DDBJ databases">
        <authorList>
            <person name="Palmer J.M."/>
        </authorList>
    </citation>
    <scope>NUCLEOTIDE SEQUENCE [LARGE SCALE GENOMIC DNA]</scope>
    <source>
        <strain evidence="2 3">TWF694</strain>
    </source>
</reference>
<dbReference type="AlphaFoldDB" id="A0AAV9XTH4"/>
<name>A0AAV9XTH4_9PEZI</name>
<dbReference type="EMBL" id="JAVHJO010000001">
    <property type="protein sequence ID" value="KAK6544761.1"/>
    <property type="molecule type" value="Genomic_DNA"/>
</dbReference>
<proteinExistence type="predicted"/>
<evidence type="ECO:0000313" key="2">
    <source>
        <dbReference type="EMBL" id="KAK6544761.1"/>
    </source>
</evidence>
<accession>A0AAV9XTH4</accession>
<dbReference type="Proteomes" id="UP001365542">
    <property type="component" value="Unassembled WGS sequence"/>
</dbReference>
<feature type="signal peptide" evidence="1">
    <location>
        <begin position="1"/>
        <end position="15"/>
    </location>
</feature>
<keyword evidence="3" id="KW-1185">Reference proteome</keyword>
<feature type="chain" id="PRO_5043362218" description="Apple domain-containing protein" evidence="1">
    <location>
        <begin position="16"/>
        <end position="292"/>
    </location>
</feature>
<organism evidence="2 3">
    <name type="scientific">Orbilia ellipsospora</name>
    <dbReference type="NCBI Taxonomy" id="2528407"/>
    <lineage>
        <taxon>Eukaryota</taxon>
        <taxon>Fungi</taxon>
        <taxon>Dikarya</taxon>
        <taxon>Ascomycota</taxon>
        <taxon>Pezizomycotina</taxon>
        <taxon>Orbiliomycetes</taxon>
        <taxon>Orbiliales</taxon>
        <taxon>Orbiliaceae</taxon>
        <taxon>Orbilia</taxon>
    </lineage>
</organism>
<gene>
    <name evidence="2" type="ORF">TWF694_001444</name>
</gene>
<protein>
    <recommendedName>
        <fullName evidence="4">Apple domain-containing protein</fullName>
    </recommendedName>
</protein>
<comment type="caution">
    <text evidence="2">The sequence shown here is derived from an EMBL/GenBank/DDBJ whole genome shotgun (WGS) entry which is preliminary data.</text>
</comment>
<keyword evidence="1" id="KW-0732">Signal</keyword>
<evidence type="ECO:0000256" key="1">
    <source>
        <dbReference type="SAM" id="SignalP"/>
    </source>
</evidence>
<evidence type="ECO:0000313" key="3">
    <source>
        <dbReference type="Proteomes" id="UP001365542"/>
    </source>
</evidence>